<feature type="signal peptide" evidence="1">
    <location>
        <begin position="1"/>
        <end position="20"/>
    </location>
</feature>
<organism evidence="2 3">
    <name type="scientific">Sulfurimonas diazotrophicus</name>
    <dbReference type="NCBI Taxonomy" id="3131939"/>
    <lineage>
        <taxon>Bacteria</taxon>
        <taxon>Pseudomonadati</taxon>
        <taxon>Campylobacterota</taxon>
        <taxon>Epsilonproteobacteria</taxon>
        <taxon>Campylobacterales</taxon>
        <taxon>Sulfurimonadaceae</taxon>
        <taxon>Sulfurimonas</taxon>
    </lineage>
</organism>
<dbReference type="RefSeq" id="WP_345973659.1">
    <property type="nucleotide sequence ID" value="NZ_CP147920.1"/>
</dbReference>
<dbReference type="EMBL" id="CP147920">
    <property type="protein sequence ID" value="XAU16253.1"/>
    <property type="molecule type" value="Genomic_DNA"/>
</dbReference>
<evidence type="ECO:0000313" key="3">
    <source>
        <dbReference type="Proteomes" id="UP001447842"/>
    </source>
</evidence>
<reference evidence="2 3" key="1">
    <citation type="submission" date="2024-03" db="EMBL/GenBank/DDBJ databases">
        <title>Sulfurimonas sp. HSL3-1.</title>
        <authorList>
            <person name="Wang S."/>
        </authorList>
    </citation>
    <scope>NUCLEOTIDE SEQUENCE [LARGE SCALE GENOMIC DNA]</scope>
    <source>
        <strain evidence="2 3">HSL3-1</strain>
    </source>
</reference>
<evidence type="ECO:0008006" key="4">
    <source>
        <dbReference type="Google" id="ProtNLM"/>
    </source>
</evidence>
<dbReference type="Proteomes" id="UP001447842">
    <property type="component" value="Chromosome"/>
</dbReference>
<feature type="chain" id="PRO_5047196707" description="Outer membrane porin, OprD family" evidence="1">
    <location>
        <begin position="21"/>
        <end position="404"/>
    </location>
</feature>
<protein>
    <recommendedName>
        <fullName evidence="4">Outer membrane porin, OprD family</fullName>
    </recommendedName>
</protein>
<proteinExistence type="predicted"/>
<gene>
    <name evidence="2" type="ORF">WCY31_05970</name>
</gene>
<dbReference type="InterPro" id="IPR023614">
    <property type="entry name" value="Porin_dom_sf"/>
</dbReference>
<sequence>MKMTKMSLMAALLLGSSAFAFENTEVGGDARFFYSTFDGHGADLFGKASSTADFGARLSITTDIDEILSAGVTGYAVSTLGLDKEIANNVWSGAHLDTATGDFYTTTGWIGEAWLSAKLGNTVVKGGRMELDTPLLFTETWGITANNFEAATVTNTDIPDTTLVGAWVATGNGYSQFLLTDTKGNFSTIGDQGAIAVGAINNSFEPLTAQAWYYELPDTATAYWLEADLSMAGVVAGLQYADMNPNELISAADDSTAFAAKLGYEGIENLGIYASYSTTDKDGDMYIGNIATTPGEGWGMQSKLYTEAWWNFGYVGLPGTDAYNVTATYSIPEMADLGLFYTNIDTDGGFGPAYFKNTVSEVTFTAAKSFGKLDALFAYIYADDDAINNGDAYNTLQLYLVYNF</sequence>
<dbReference type="Gene3D" id="2.40.160.10">
    <property type="entry name" value="Porin"/>
    <property type="match status" value="1"/>
</dbReference>
<keyword evidence="1" id="KW-0732">Signal</keyword>
<accession>A0ABZ3HEC2</accession>
<name>A0ABZ3HEC2_9BACT</name>
<evidence type="ECO:0000313" key="2">
    <source>
        <dbReference type="EMBL" id="XAU16253.1"/>
    </source>
</evidence>
<evidence type="ECO:0000256" key="1">
    <source>
        <dbReference type="SAM" id="SignalP"/>
    </source>
</evidence>
<keyword evidence="3" id="KW-1185">Reference proteome</keyword>